<feature type="compositionally biased region" description="Polar residues" evidence="1">
    <location>
        <begin position="449"/>
        <end position="468"/>
    </location>
</feature>
<feature type="compositionally biased region" description="Basic and acidic residues" evidence="1">
    <location>
        <begin position="965"/>
        <end position="976"/>
    </location>
</feature>
<sequence>MDLEEGWRVRCLDDEPIYCEVPHDEAEVLYAGSDDDYYDNPNERKSRYEQAAVRFLQGHTPVLLTTVLRGPFEGPDAKGWVNPWQSRTKTAPAASVRKSEPEPVPKTTSDTESETFEALENGSTTSCHLPSPRSLDQAGITPHPFMEEEELERVEAWRSTTESSGKMEEDAWLFSASLSQSQSQSRRKRRPAGSEWLKRNDSKRRKADKAHNIGGASVTAQHNTPSLHRDLSGSRSHPQRKQQDFIAEEGRTSLERPGTSSQLRLKSSQAITIRPSQQLPSHVCDKYHDASQEMTAPLSTPIQTPQSSRKSKMTPRTVTHESKPSSSGAAMIGQGVLGDIGVKDEFETQQDESFLLRARPREHVLDITHLSPIRRMSFGRVSSPASTAPSETNSHGEFLDLDGDTCMADDTKATSPESSAEDNEHCEDPLKKNKKLVVEQEPEGELETNGPQSEHLSGTSAPGHTNDTLDAANPTPVEGLEHVEASYQSSPTEQDVVAEVVTDRSSQEPTVVAHSASQEEKDKEPADGVGRVPSPPTPANQFPESVQSITQPPSSHSSTMPKAFHQSPWSKLSQFTTSSPCPTSKSGEGRQHLSNIIATIGGGTPTQNALTTPSTVSIQREPTSKSMKPSRQQEVEPLRFCGNAGVEEIISQGNSPTVPASQQSPWKLDVPAMAPPQQQGLPTEGDDGSFVDPDCQSPWTASPERMRQAAQEALMSNFFNVTRPVSPSPLAPPASMEPDALVVNHASEHKQPVAAETMRSSSPEPVFSIKSFANFMSPSPERPRRRSNKIRLSDGHLPSTQNLIAATTDNPWESVPKSYKRVKWAPLPHEDDCDEDGGPQTPTGPRASSPPPEMAVADLPTGDDDQYQKHFQAVSRRKKLHHHLLPSASQQVLESPAPMAMAEAFVAADSFRAPPATEAAMYADETPSLPKDVESQEPALDDVDDVLRNLNEFIEMVDVEADLARAKEEGHKENTRRQQQQQQSERLGGAFASGFSFDGMLDAGVWD</sequence>
<feature type="region of interest" description="Disordered" evidence="1">
    <location>
        <begin position="296"/>
        <end position="332"/>
    </location>
</feature>
<feature type="compositionally biased region" description="Basic and acidic residues" evidence="1">
    <location>
        <begin position="517"/>
        <end position="526"/>
    </location>
</feature>
<dbReference type="STRING" id="1573173.A0A161W5W7"/>
<feature type="region of interest" description="Disordered" evidence="1">
    <location>
        <begin position="773"/>
        <end position="865"/>
    </location>
</feature>
<evidence type="ECO:0000313" key="3">
    <source>
        <dbReference type="Proteomes" id="UP000076584"/>
    </source>
</evidence>
<feature type="compositionally biased region" description="Low complexity" evidence="1">
    <location>
        <begin position="175"/>
        <end position="184"/>
    </location>
</feature>
<feature type="compositionally biased region" description="Polar residues" evidence="1">
    <location>
        <begin position="258"/>
        <end position="279"/>
    </location>
</feature>
<feature type="compositionally biased region" description="Polar residues" evidence="1">
    <location>
        <begin position="651"/>
        <end position="665"/>
    </location>
</feature>
<gene>
    <name evidence="2" type="ORF">CI238_04272</name>
</gene>
<feature type="region of interest" description="Disordered" evidence="1">
    <location>
        <begin position="965"/>
        <end position="1007"/>
    </location>
</feature>
<feature type="compositionally biased region" description="Polar residues" evidence="1">
    <location>
        <begin position="798"/>
        <end position="811"/>
    </location>
</feature>
<feature type="compositionally biased region" description="Polar residues" evidence="1">
    <location>
        <begin position="567"/>
        <end position="597"/>
    </location>
</feature>
<name>A0A161W5W7_COLIC</name>
<feature type="compositionally biased region" description="Basic and acidic residues" evidence="1">
    <location>
        <begin position="422"/>
        <end position="431"/>
    </location>
</feature>
<comment type="caution">
    <text evidence="2">The sequence shown here is derived from an EMBL/GenBank/DDBJ whole genome shotgun (WGS) entry which is preliminary data.</text>
</comment>
<feature type="compositionally biased region" description="Low complexity" evidence="1">
    <location>
        <begin position="978"/>
        <end position="997"/>
    </location>
</feature>
<feature type="region of interest" description="Disordered" evidence="1">
    <location>
        <begin position="79"/>
        <end position="140"/>
    </location>
</feature>
<dbReference type="EMBL" id="LFIW01002127">
    <property type="protein sequence ID" value="KZL79238.1"/>
    <property type="molecule type" value="Genomic_DNA"/>
</dbReference>
<evidence type="ECO:0000313" key="2">
    <source>
        <dbReference type="EMBL" id="KZL79238.1"/>
    </source>
</evidence>
<feature type="region of interest" description="Disordered" evidence="1">
    <location>
        <begin position="380"/>
        <end position="635"/>
    </location>
</feature>
<feature type="compositionally biased region" description="Polar residues" evidence="1">
    <location>
        <begin position="605"/>
        <end position="630"/>
    </location>
</feature>
<proteinExistence type="predicted"/>
<dbReference type="AlphaFoldDB" id="A0A161W5W7"/>
<protein>
    <submittedName>
        <fullName evidence="2">Protamine p1</fullName>
    </submittedName>
</protein>
<dbReference type="Proteomes" id="UP000076584">
    <property type="component" value="Unassembled WGS sequence"/>
</dbReference>
<reference evidence="2 3" key="1">
    <citation type="submission" date="2015-06" db="EMBL/GenBank/DDBJ databases">
        <title>Survival trade-offs in plant roots during colonization by closely related pathogenic and mutualistic fungi.</title>
        <authorList>
            <person name="Hacquard S."/>
            <person name="Kracher B."/>
            <person name="Hiruma K."/>
            <person name="Weinman A."/>
            <person name="Muench P."/>
            <person name="Garrido Oter R."/>
            <person name="Ver Loren van Themaat E."/>
            <person name="Dallerey J.-F."/>
            <person name="Damm U."/>
            <person name="Henrissat B."/>
            <person name="Lespinet O."/>
            <person name="Thon M."/>
            <person name="Kemen E."/>
            <person name="McHardy A.C."/>
            <person name="Schulze-Lefert P."/>
            <person name="O'Connell R.J."/>
        </authorList>
    </citation>
    <scope>NUCLEOTIDE SEQUENCE [LARGE SCALE GENOMIC DNA]</scope>
    <source>
        <strain evidence="2 3">MAFF 238704</strain>
    </source>
</reference>
<feature type="region of interest" description="Disordered" evidence="1">
    <location>
        <begin position="174"/>
        <end position="279"/>
    </location>
</feature>
<keyword evidence="3" id="KW-1185">Reference proteome</keyword>
<feature type="region of interest" description="Disordered" evidence="1">
    <location>
        <begin position="651"/>
        <end position="705"/>
    </location>
</feature>
<accession>A0A161W5W7</accession>
<feature type="compositionally biased region" description="Polar residues" evidence="1">
    <location>
        <begin position="296"/>
        <end position="308"/>
    </location>
</feature>
<feature type="compositionally biased region" description="Polar residues" evidence="1">
    <location>
        <begin position="383"/>
        <end position="395"/>
    </location>
</feature>
<evidence type="ECO:0000256" key="1">
    <source>
        <dbReference type="SAM" id="MobiDB-lite"/>
    </source>
</evidence>
<organism evidence="2 3">
    <name type="scientific">Colletotrichum incanum</name>
    <name type="common">Soybean anthracnose fungus</name>
    <dbReference type="NCBI Taxonomy" id="1573173"/>
    <lineage>
        <taxon>Eukaryota</taxon>
        <taxon>Fungi</taxon>
        <taxon>Dikarya</taxon>
        <taxon>Ascomycota</taxon>
        <taxon>Pezizomycotina</taxon>
        <taxon>Sordariomycetes</taxon>
        <taxon>Hypocreomycetidae</taxon>
        <taxon>Glomerellales</taxon>
        <taxon>Glomerellaceae</taxon>
        <taxon>Colletotrichum</taxon>
        <taxon>Colletotrichum spaethianum species complex</taxon>
    </lineage>
</organism>
<feature type="compositionally biased region" description="Polar residues" evidence="1">
    <location>
        <begin position="539"/>
        <end position="560"/>
    </location>
</feature>